<evidence type="ECO:0000256" key="1">
    <source>
        <dbReference type="SAM" id="MobiDB-lite"/>
    </source>
</evidence>
<organism evidence="2">
    <name type="scientific">marine metagenome</name>
    <dbReference type="NCBI Taxonomy" id="408172"/>
    <lineage>
        <taxon>unclassified sequences</taxon>
        <taxon>metagenomes</taxon>
        <taxon>ecological metagenomes</taxon>
    </lineage>
</organism>
<protein>
    <submittedName>
        <fullName evidence="2">Uncharacterized protein</fullName>
    </submittedName>
</protein>
<feature type="compositionally biased region" description="Basic residues" evidence="1">
    <location>
        <begin position="12"/>
        <end position="29"/>
    </location>
</feature>
<feature type="region of interest" description="Disordered" evidence="1">
    <location>
        <begin position="1"/>
        <end position="80"/>
    </location>
</feature>
<evidence type="ECO:0000313" key="2">
    <source>
        <dbReference type="EMBL" id="SVB85712.1"/>
    </source>
</evidence>
<name>A0A382HEX5_9ZZZZ</name>
<accession>A0A382HEX5</accession>
<dbReference type="EMBL" id="UINC01060810">
    <property type="protein sequence ID" value="SVB85712.1"/>
    <property type="molecule type" value="Genomic_DNA"/>
</dbReference>
<reference evidence="2" key="1">
    <citation type="submission" date="2018-05" db="EMBL/GenBank/DDBJ databases">
        <authorList>
            <person name="Lanie J.A."/>
            <person name="Ng W.-L."/>
            <person name="Kazmierczak K.M."/>
            <person name="Andrzejewski T.M."/>
            <person name="Davidsen T.M."/>
            <person name="Wayne K.J."/>
            <person name="Tettelin H."/>
            <person name="Glass J.I."/>
            <person name="Rusch D."/>
            <person name="Podicherti R."/>
            <person name="Tsui H.-C.T."/>
            <person name="Winkler M.E."/>
        </authorList>
    </citation>
    <scope>NUCLEOTIDE SEQUENCE</scope>
</reference>
<gene>
    <name evidence="2" type="ORF">METZ01_LOCUS238566</name>
</gene>
<proteinExistence type="predicted"/>
<feature type="compositionally biased region" description="Basic and acidic residues" evidence="1">
    <location>
        <begin position="1"/>
        <end position="11"/>
    </location>
</feature>
<sequence length="80" mass="9449">MVMAMSHEDKKKYQKSFKKRKTQARKRRTLILSDKTKNLLSKKFDDGHPEGKNQDAPQIDDHVKMNDNYLRTGPYKPKSK</sequence>
<dbReference type="AlphaFoldDB" id="A0A382HEX5"/>
<feature type="compositionally biased region" description="Basic and acidic residues" evidence="1">
    <location>
        <begin position="34"/>
        <end position="65"/>
    </location>
</feature>